<keyword evidence="3" id="KW-1185">Reference proteome</keyword>
<dbReference type="PANTHER" id="PTHR33220:SF5">
    <property type="entry name" value="RRNA INTRON-ENCODED HOMING ENDONUCLEASE"/>
    <property type="match status" value="1"/>
</dbReference>
<evidence type="ECO:0000256" key="1">
    <source>
        <dbReference type="SAM" id="MobiDB-lite"/>
    </source>
</evidence>
<dbReference type="AlphaFoldDB" id="M1DSR7"/>
<dbReference type="Proteomes" id="UP000011115">
    <property type="component" value="Unassembled WGS sequence"/>
</dbReference>
<organism evidence="2 3">
    <name type="scientific">Solanum tuberosum</name>
    <name type="common">Potato</name>
    <dbReference type="NCBI Taxonomy" id="4113"/>
    <lineage>
        <taxon>Eukaryota</taxon>
        <taxon>Viridiplantae</taxon>
        <taxon>Streptophyta</taxon>
        <taxon>Embryophyta</taxon>
        <taxon>Tracheophyta</taxon>
        <taxon>Spermatophyta</taxon>
        <taxon>Magnoliopsida</taxon>
        <taxon>eudicotyledons</taxon>
        <taxon>Gunneridae</taxon>
        <taxon>Pentapetalae</taxon>
        <taxon>asterids</taxon>
        <taxon>lamiids</taxon>
        <taxon>Solanales</taxon>
        <taxon>Solanaceae</taxon>
        <taxon>Solanoideae</taxon>
        <taxon>Solaneae</taxon>
        <taxon>Solanum</taxon>
    </lineage>
</organism>
<dbReference type="PaxDb" id="4113-PGSC0003DMT400093812"/>
<dbReference type="PANTHER" id="PTHR33220">
    <property type="entry name" value="BNAA09G04420D PROTEIN"/>
    <property type="match status" value="1"/>
</dbReference>
<feature type="region of interest" description="Disordered" evidence="1">
    <location>
        <begin position="48"/>
        <end position="77"/>
    </location>
</feature>
<reference evidence="3" key="1">
    <citation type="journal article" date="2011" name="Nature">
        <title>Genome sequence and analysis of the tuber crop potato.</title>
        <authorList>
            <consortium name="The Potato Genome Sequencing Consortium"/>
        </authorList>
    </citation>
    <scope>NUCLEOTIDE SEQUENCE [LARGE SCALE GENOMIC DNA]</scope>
    <source>
        <strain evidence="3">cv. DM1-3 516 R44</strain>
    </source>
</reference>
<dbReference type="eggNOG" id="ENOG502S4NT">
    <property type="taxonomic scope" value="Eukaryota"/>
</dbReference>
<evidence type="ECO:0000313" key="2">
    <source>
        <dbReference type="EnsemblPlants" id="PGSC0003DMT400093812"/>
    </source>
</evidence>
<accession>M1DSR7</accession>
<proteinExistence type="predicted"/>
<name>M1DSR7_SOLTU</name>
<sequence>MKNVAKCDTWCELQNPVNHRVFERKLRPKPLGRGHVCLGVTHRVAPRTLRGGGSWPPVRPERAAGLNASPRRRTSRQVVVETQLSLVVAATARRASGLPDPPCAD</sequence>
<dbReference type="EnsemblPlants" id="PGSC0003DMT400093812">
    <property type="protein sequence ID" value="PGSC0003DMT400093812"/>
    <property type="gene ID" value="PGSC0003DMG400043383"/>
</dbReference>
<dbReference type="InParanoid" id="M1DSR7"/>
<reference evidence="2" key="2">
    <citation type="submission" date="2015-06" db="UniProtKB">
        <authorList>
            <consortium name="EnsemblPlants"/>
        </authorList>
    </citation>
    <scope>IDENTIFICATION</scope>
    <source>
        <strain evidence="2">DM1-3 516 R44</strain>
    </source>
</reference>
<protein>
    <submittedName>
        <fullName evidence="2">Uncharacterized protein</fullName>
    </submittedName>
</protein>
<evidence type="ECO:0000313" key="3">
    <source>
        <dbReference type="Proteomes" id="UP000011115"/>
    </source>
</evidence>
<dbReference type="Gramene" id="PGSC0003DMT400093812">
    <property type="protein sequence ID" value="PGSC0003DMT400093812"/>
    <property type="gene ID" value="PGSC0003DMG400043383"/>
</dbReference>
<dbReference type="HOGENOM" id="CLU_114315_1_0_1"/>